<dbReference type="PROSITE" id="PS51820">
    <property type="entry name" value="PA14"/>
    <property type="match status" value="1"/>
</dbReference>
<name>A0A5B2VV40_9BACT</name>
<dbReference type="Gene3D" id="2.60.40.10">
    <property type="entry name" value="Immunoglobulins"/>
    <property type="match status" value="9"/>
</dbReference>
<dbReference type="InterPro" id="IPR015919">
    <property type="entry name" value="Cadherin-like_sf"/>
</dbReference>
<feature type="domain" description="PA14" evidence="5">
    <location>
        <begin position="639"/>
        <end position="787"/>
    </location>
</feature>
<dbReference type="SMART" id="SM00060">
    <property type="entry name" value="FN3"/>
    <property type="match status" value="7"/>
</dbReference>
<dbReference type="SMART" id="SM00758">
    <property type="entry name" value="PA14"/>
    <property type="match status" value="1"/>
</dbReference>
<feature type="domain" description="Fibronectin type-III" evidence="4">
    <location>
        <begin position="896"/>
        <end position="989"/>
    </location>
</feature>
<evidence type="ECO:0000313" key="7">
    <source>
        <dbReference type="Proteomes" id="UP000324611"/>
    </source>
</evidence>
<keyword evidence="1" id="KW-0677">Repeat</keyword>
<evidence type="ECO:0000259" key="4">
    <source>
        <dbReference type="PROSITE" id="PS50853"/>
    </source>
</evidence>
<reference evidence="6 7" key="1">
    <citation type="submission" date="2019-09" db="EMBL/GenBank/DDBJ databases">
        <title>Chitinophaga ginsengihumi sp. nov., isolated from soil of ginseng rhizosphere.</title>
        <authorList>
            <person name="Lee J."/>
        </authorList>
    </citation>
    <scope>NUCLEOTIDE SEQUENCE [LARGE SCALE GENOMIC DNA]</scope>
    <source>
        <strain evidence="6 7">BN140078</strain>
    </source>
</reference>
<keyword evidence="3" id="KW-0732">Signal</keyword>
<dbReference type="InterPro" id="IPR036116">
    <property type="entry name" value="FN3_sf"/>
</dbReference>
<evidence type="ECO:0000256" key="1">
    <source>
        <dbReference type="ARBA" id="ARBA00022737"/>
    </source>
</evidence>
<dbReference type="GO" id="GO:0005509">
    <property type="term" value="F:calcium ion binding"/>
    <property type="evidence" value="ECO:0007669"/>
    <property type="project" value="InterPro"/>
</dbReference>
<dbReference type="SUPFAM" id="SSF53474">
    <property type="entry name" value="alpha/beta-Hydrolases"/>
    <property type="match status" value="1"/>
</dbReference>
<evidence type="ECO:0000256" key="2">
    <source>
        <dbReference type="SAM" id="MobiDB-lite"/>
    </source>
</evidence>
<dbReference type="Gene3D" id="3.40.50.1820">
    <property type="entry name" value="alpha/beta hydrolase"/>
    <property type="match status" value="1"/>
</dbReference>
<feature type="domain" description="Fibronectin type-III" evidence="4">
    <location>
        <begin position="800"/>
        <end position="892"/>
    </location>
</feature>
<comment type="caution">
    <text evidence="6">The sequence shown here is derived from an EMBL/GenBank/DDBJ whole genome shotgun (WGS) entry which is preliminary data.</text>
</comment>
<dbReference type="Pfam" id="PF17963">
    <property type="entry name" value="Big_9"/>
    <property type="match status" value="1"/>
</dbReference>
<dbReference type="GO" id="GO:0016020">
    <property type="term" value="C:membrane"/>
    <property type="evidence" value="ECO:0007669"/>
    <property type="project" value="InterPro"/>
</dbReference>
<protein>
    <submittedName>
        <fullName evidence="6">T9SS type A sorting domain-containing protein</fullName>
    </submittedName>
</protein>
<dbReference type="Gene3D" id="2.60.120.380">
    <property type="match status" value="1"/>
</dbReference>
<dbReference type="InterPro" id="IPR003961">
    <property type="entry name" value="FN3_dom"/>
</dbReference>
<dbReference type="Proteomes" id="UP000324611">
    <property type="component" value="Unassembled WGS sequence"/>
</dbReference>
<dbReference type="Pfam" id="PF07691">
    <property type="entry name" value="PA14"/>
    <property type="match status" value="1"/>
</dbReference>
<keyword evidence="7" id="KW-1185">Reference proteome</keyword>
<organism evidence="6 7">
    <name type="scientific">Chitinophaga agrisoli</name>
    <dbReference type="NCBI Taxonomy" id="2607653"/>
    <lineage>
        <taxon>Bacteria</taxon>
        <taxon>Pseudomonadati</taxon>
        <taxon>Bacteroidota</taxon>
        <taxon>Chitinophagia</taxon>
        <taxon>Chitinophagales</taxon>
        <taxon>Chitinophagaceae</taxon>
        <taxon>Chitinophaga</taxon>
    </lineage>
</organism>
<dbReference type="SUPFAM" id="SSF49265">
    <property type="entry name" value="Fibronectin type III"/>
    <property type="match status" value="4"/>
</dbReference>
<dbReference type="PANTHER" id="PTHR13817">
    <property type="entry name" value="TITIN"/>
    <property type="match status" value="1"/>
</dbReference>
<dbReference type="SUPFAM" id="SSF49313">
    <property type="entry name" value="Cadherin-like"/>
    <property type="match status" value="3"/>
</dbReference>
<dbReference type="NCBIfam" id="TIGR04183">
    <property type="entry name" value="Por_Secre_tail"/>
    <property type="match status" value="1"/>
</dbReference>
<accession>A0A5B2VV40</accession>
<dbReference type="Pfam" id="PF05345">
    <property type="entry name" value="He_PIG"/>
    <property type="match status" value="1"/>
</dbReference>
<feature type="compositionally biased region" description="Polar residues" evidence="2">
    <location>
        <begin position="553"/>
        <end position="569"/>
    </location>
</feature>
<reference evidence="6 7" key="2">
    <citation type="submission" date="2019-09" db="EMBL/GenBank/DDBJ databases">
        <authorList>
            <person name="Jin C."/>
        </authorList>
    </citation>
    <scope>NUCLEOTIDE SEQUENCE [LARGE SCALE GENOMIC DNA]</scope>
    <source>
        <strain evidence="6 7">BN140078</strain>
    </source>
</reference>
<feature type="domain" description="Fibronectin type-III" evidence="4">
    <location>
        <begin position="1358"/>
        <end position="1455"/>
    </location>
</feature>
<evidence type="ECO:0000313" key="6">
    <source>
        <dbReference type="EMBL" id="KAA2242458.1"/>
    </source>
</evidence>
<dbReference type="PANTHER" id="PTHR13817:SF73">
    <property type="entry name" value="FIBRONECTIN TYPE-III DOMAIN-CONTAINING PROTEIN"/>
    <property type="match status" value="1"/>
</dbReference>
<dbReference type="RefSeq" id="WP_149837330.1">
    <property type="nucleotide sequence ID" value="NZ_VUOC01000002.1"/>
</dbReference>
<dbReference type="InterPro" id="IPR013783">
    <property type="entry name" value="Ig-like_fold"/>
</dbReference>
<dbReference type="PROSITE" id="PS50853">
    <property type="entry name" value="FN3"/>
    <property type="match status" value="6"/>
</dbReference>
<dbReference type="CDD" id="cd00063">
    <property type="entry name" value="FN3"/>
    <property type="match status" value="6"/>
</dbReference>
<feature type="domain" description="Fibronectin type-III" evidence="4">
    <location>
        <begin position="452"/>
        <end position="545"/>
    </location>
</feature>
<dbReference type="InterPro" id="IPR050964">
    <property type="entry name" value="Striated_Muscle_Regulatory"/>
</dbReference>
<dbReference type="InterPro" id="IPR037524">
    <property type="entry name" value="PA14/GLEYA"/>
</dbReference>
<feature type="signal peptide" evidence="3">
    <location>
        <begin position="1"/>
        <end position="21"/>
    </location>
</feature>
<evidence type="ECO:0000259" key="5">
    <source>
        <dbReference type="PROSITE" id="PS51820"/>
    </source>
</evidence>
<dbReference type="InterPro" id="IPR011658">
    <property type="entry name" value="PA14_dom"/>
</dbReference>
<feature type="domain" description="Fibronectin type-III" evidence="4">
    <location>
        <begin position="551"/>
        <end position="642"/>
    </location>
</feature>
<sequence>MIKFYLRLLLLVLVCTQPAWAQSVLNPADPVVTYNSSNPPSQPTWGQIGKWVRTKRVSWNSDLYKCYIYKGMQFRLKYPKNFNAADTSKKYPLIIFFHGIGEKGSIYDNEYQLYHGGQVHMNRVESGAFDGFLLYAQNNGGYWGNTQYDYMNELINNFFIQQINVDPFRVMIEGLSGGGMATWDFLFRYPKLVAAATPISAANDTYDDYVQSWKWTPLWQFQGGVDKNPAPQVAQLIETAAKNAGANYKLKIYDGQGHGVWNLAWGETDYFPFMSRANKANPWALYGRTEFCPGDPVNATLGLTAGFDAYEWRKDGNLISGANSNTLQVTSFGTYTARVRSGSRWSQWSPIPVVIKTKAATVTPNIQMAGLQSNVLPTPEGKDSVVLSLPDGYASYRWMRSGSTDTLGRDMTYAARTPGNYIARVTEQFGCSSSFSAPFAVINAAGANAPDPAGGLLVTPVSKTQLKLNWTDKPSPLYNETAFEIYRAATAGGPYTLVGKVNADVLTLTDGSLQANTTYYYIVRAVNNNGAAPVSAEANGTTLADAQKPSAPGNLTQSNATRSSVTLSWSPSTDDVGIDKYDIYFNGKKTFTVPKPSGTGTITFNAYGLAAKKVYTVVVKARDVAGNESPSSNQVIVATYQSGLNYKYYTTTASWTALPDFNTLTPAKTGVVSTVSTSPRTQSDRYAFVWQGWINIPTSGNYTFETNSDAGSKVYIGSEVYDPAATALVNNDGVHSAQYREGTVNLTKGTYPIIVTYFEVTGSESMTLYWKNTANGVGTRQSIPSQYFVDTLNMGSAPPTPTSPSVTVISHNKLRVNWSYSSTAETGFEIYRSATSTGTYTIVATVPANSVNYTDSLLTANTTYFYRVRAINTWGTSGQTSAVSGKTQVLPTVPAAPNTLTATAASGTQINLAWKDNSSNETGFEIYRSANTNAAYVLIATVPANATANASYSDEDLFPNARYYYRVRAKNDGGTSGYSNEVNTLTQNSLPVITDIPDRTMRYGTTLSFNVGASDPDEEDVNLTATNAPAFVSYGDDGSGGIILTFNPGAGDQGTYNIQITATDQHGGVSNKTFALTVNDNYLPSLSAINNVTVAEKATATVNLSSSDQNASDPTNWTATGLPPFATLTPNGNTATIQLAPGYADGGSYPVTIKVDDGKGGFDTKDFTINVTNVNPNYAVYVNFTDGAYQGAAPWNNTNKRPAQGDVFPNLLNNNGQNSGISMSVLTPWQTINGGSNTNNQGANTAGVYPANVMTSNWWTQTVAQTIRLTGLNANYKYSFTFFGSRAGISDARVAAYTINGVTVTLNATNNATQTVNINTVSPDVDGGITINIAPAPGNTYAYINAMVVNAAFDDASAPAKPGNFAAAAASNGAKLTWSDQAYNETGYEVSRGAAQTGPFTILNDGSSNANDSTYTDAGAASGQTWYYRVRALNQYGASPYTDTLSVTIPNMPPALAAIANVNMKTDASLQVPVTATDAAGDVITLTATGLPAFANLQVNGNGNGVINLAPGATDIGKYDITVKATDNQNGSTTRTFTVQVTDKKISSVYVNCNQVEPAGAPWNNFNALPNTNAGINNMQDETGAASGISVTILDVFTGANNVGAVTGDNSGVFPDNVMHTFFYDQSGADKRIRISGLSATRKYNLVFFGSRESVSDNRNTVYGAGGQTVTLNAASNTSNTVQLNGLTPDASGNIIFTVRQATGSFSAYLNAFVIQSYVDDGTPLAPANLTATSNSRSNIQLTWADKSNNETGYEVWRSTTRNGTYSLLATVGANVTSYNNTGLAPNTVFFYKVRAIAGGLQSDYSNIASGGTLAYGIYIDFTVTQIQGAPWNATAALPNAGLSWNNLKDDVGNTTSVDLSIVNNFTGTNPAGAQTGNNSGVYPDKVLAESYYTETDTAVMLVSGLDQAKQYSFTFLGSRMSGGTRVTAYKIGTKVVTLDANDNTSNTVTIDNVKPDSDGEVTITVYTALNYGYINAMVIKAYPPDDSTSLQSLPQGTMSARTEGIGIMGAVSDVTPVLQNNAPDPTDGINVEKVFPNPFNNFVNLNLTIGKQQKDTRILVRLLDMQGRLVQVKDLGTRGNGVYFERLDFGNSLQNGLYLLQVTSDDKPVKTLKLIKH</sequence>
<gene>
    <name evidence="6" type="ORF">F0L74_07900</name>
</gene>
<dbReference type="InterPro" id="IPR026444">
    <property type="entry name" value="Secre_tail"/>
</dbReference>
<feature type="domain" description="Fibronectin type-III" evidence="4">
    <location>
        <begin position="1726"/>
        <end position="1816"/>
    </location>
</feature>
<evidence type="ECO:0000256" key="3">
    <source>
        <dbReference type="SAM" id="SignalP"/>
    </source>
</evidence>
<proteinExistence type="predicted"/>
<feature type="chain" id="PRO_5022763323" evidence="3">
    <location>
        <begin position="22"/>
        <end position="2118"/>
    </location>
</feature>
<dbReference type="EMBL" id="VUOC01000002">
    <property type="protein sequence ID" value="KAA2242458.1"/>
    <property type="molecule type" value="Genomic_DNA"/>
</dbReference>
<dbReference type="Pfam" id="PF18962">
    <property type="entry name" value="Por_Secre_tail"/>
    <property type="match status" value="1"/>
</dbReference>
<dbReference type="Pfam" id="PF00041">
    <property type="entry name" value="fn3"/>
    <property type="match status" value="4"/>
</dbReference>
<feature type="region of interest" description="Disordered" evidence="2">
    <location>
        <begin position="544"/>
        <end position="569"/>
    </location>
</feature>
<dbReference type="InterPro" id="IPR029058">
    <property type="entry name" value="AB_hydrolase_fold"/>
</dbReference>